<dbReference type="AlphaFoldDB" id="A0A4S8P7N1"/>
<dbReference type="PANTHER" id="PTHR35145">
    <property type="entry name" value="CYTOPLASMIC PROTEIN-RELATED"/>
    <property type="match status" value="1"/>
</dbReference>
<organism evidence="1 2">
    <name type="scientific">Peteryoungia ipomoeae</name>
    <dbReference type="NCBI Taxonomy" id="1210932"/>
    <lineage>
        <taxon>Bacteria</taxon>
        <taxon>Pseudomonadati</taxon>
        <taxon>Pseudomonadota</taxon>
        <taxon>Alphaproteobacteria</taxon>
        <taxon>Hyphomicrobiales</taxon>
        <taxon>Rhizobiaceae</taxon>
        <taxon>Peteryoungia</taxon>
    </lineage>
</organism>
<proteinExistence type="predicted"/>
<gene>
    <name evidence="1" type="ORF">FAA97_08265</name>
</gene>
<dbReference type="GO" id="GO:0003677">
    <property type="term" value="F:DNA binding"/>
    <property type="evidence" value="ECO:0007669"/>
    <property type="project" value="UniProtKB-KW"/>
</dbReference>
<reference evidence="1 2" key="1">
    <citation type="submission" date="2019-04" db="EMBL/GenBank/DDBJ databases">
        <title>Genome sequence of strain shin9-1.</title>
        <authorList>
            <person name="Gao J."/>
            <person name="Sun J."/>
        </authorList>
    </citation>
    <scope>NUCLEOTIDE SEQUENCE [LARGE SCALE GENOMIC DNA]</scope>
    <source>
        <strain evidence="2">shin9-1</strain>
    </source>
</reference>
<dbReference type="PANTHER" id="PTHR35145:SF1">
    <property type="entry name" value="CYTOPLASMIC PROTEIN"/>
    <property type="match status" value="1"/>
</dbReference>
<dbReference type="RefSeq" id="WP_136598057.1">
    <property type="nucleotide sequence ID" value="NZ_STGV01000002.1"/>
</dbReference>
<name>A0A4S8P7N1_9HYPH</name>
<dbReference type="Pfam" id="PF04237">
    <property type="entry name" value="YjbR"/>
    <property type="match status" value="1"/>
</dbReference>
<dbReference type="InterPro" id="IPR038056">
    <property type="entry name" value="YjbR-like_sf"/>
</dbReference>
<protein>
    <submittedName>
        <fullName evidence="1">MmcQ/YjbR family DNA-binding protein</fullName>
    </submittedName>
</protein>
<dbReference type="SUPFAM" id="SSF142906">
    <property type="entry name" value="YjbR-like"/>
    <property type="match status" value="1"/>
</dbReference>
<dbReference type="InterPro" id="IPR007351">
    <property type="entry name" value="YjbR"/>
</dbReference>
<dbReference type="EMBL" id="STGV01000002">
    <property type="protein sequence ID" value="THV23964.1"/>
    <property type="molecule type" value="Genomic_DNA"/>
</dbReference>
<evidence type="ECO:0000313" key="2">
    <source>
        <dbReference type="Proteomes" id="UP000308828"/>
    </source>
</evidence>
<dbReference type="InterPro" id="IPR058532">
    <property type="entry name" value="YjbR/MT2646/Rv2570-like"/>
</dbReference>
<keyword evidence="1" id="KW-0238">DNA-binding</keyword>
<evidence type="ECO:0000313" key="1">
    <source>
        <dbReference type="EMBL" id="THV23964.1"/>
    </source>
</evidence>
<accession>A0A4S8P7N1</accession>
<sequence length="116" mass="12843">MTLFTREGFAAFVSTYPGTSLSDQWDSAVAKVGDKVFALLSDSNKHIAFKVSEETFEILTALKGVGQAPYFAKRKWVSVSANAELAEAELREYLERSYKTVSASLTRKLRQELGIA</sequence>
<dbReference type="Gene3D" id="3.90.1150.30">
    <property type="match status" value="1"/>
</dbReference>
<dbReference type="OrthoDB" id="9804614at2"/>
<comment type="caution">
    <text evidence="1">The sequence shown here is derived from an EMBL/GenBank/DDBJ whole genome shotgun (WGS) entry which is preliminary data.</text>
</comment>
<keyword evidence="2" id="KW-1185">Reference proteome</keyword>
<dbReference type="Proteomes" id="UP000308828">
    <property type="component" value="Unassembled WGS sequence"/>
</dbReference>